<protein>
    <submittedName>
        <fullName evidence="1">Gfo/Idh/MocA family protein</fullName>
    </submittedName>
</protein>
<evidence type="ECO:0000313" key="1">
    <source>
        <dbReference type="EMBL" id="MFB6490891.1"/>
    </source>
</evidence>
<reference evidence="1" key="1">
    <citation type="submission" date="2024-07" db="EMBL/GenBank/DDBJ databases">
        <title>Metagenome and Metagenome-Assembled Genomes of Archaea from a hot spring from the geothermal field of Los Azufres, Mexico.</title>
        <authorList>
            <person name="Marin-Paredes R."/>
            <person name="Martinez-Romero E."/>
            <person name="Servin-Garciduenas L.E."/>
        </authorList>
    </citation>
    <scope>NUCLEOTIDE SEQUENCE</scope>
</reference>
<gene>
    <name evidence="1" type="ORF">TU35_006565</name>
</gene>
<dbReference type="Proteomes" id="UP000033636">
    <property type="component" value="Unassembled WGS sequence"/>
</dbReference>
<accession>A0ACC6V2B0</accession>
<organism evidence="1 2">
    <name type="scientific">Thermoproteus sp. AZ2</name>
    <dbReference type="NCBI Taxonomy" id="1609232"/>
    <lineage>
        <taxon>Archaea</taxon>
        <taxon>Thermoproteota</taxon>
        <taxon>Thermoprotei</taxon>
        <taxon>Thermoproteales</taxon>
        <taxon>Thermoproteaceae</taxon>
        <taxon>Thermoproteus</taxon>
    </lineage>
</organism>
<comment type="caution">
    <text evidence="1">The sequence shown here is derived from an EMBL/GenBank/DDBJ whole genome shotgun (WGS) entry which is preliminary data.</text>
</comment>
<proteinExistence type="predicted"/>
<sequence>MLKVAVVGVGGWGKNHVRAMRLLSAEGLVEELYAVDIAEDRLKWAQRVYGAVPLRSIDEALKADVDAAVVATPTKLHHQHAAELASSGVAVLVEKPFAENYKLALEVRDRAKGVVATTGYLLRFHPAVRRLKEGAALLGKLASIYAKRTTPRPQRPGDVGVIKDLSIHDVDVALFALGARAKAVVAHGLLEGEYPVHAQVLALGDDVSMFFESSWAYSYKFRRFEAAGLEGAAVIDFSTDALYFYRKDSVLSPKTAGEEPLVAQDREFLKAAAGEGGLVVPFDDIIYTLKVCDAADISIRRRREVYLEELDNFI</sequence>
<name>A0ACC6V2B0_9CREN</name>
<dbReference type="EMBL" id="JZWT02000016">
    <property type="protein sequence ID" value="MFB6490891.1"/>
    <property type="molecule type" value="Genomic_DNA"/>
</dbReference>
<evidence type="ECO:0000313" key="2">
    <source>
        <dbReference type="Proteomes" id="UP000033636"/>
    </source>
</evidence>